<dbReference type="Gene3D" id="3.10.450.50">
    <property type="match status" value="1"/>
</dbReference>
<dbReference type="EMBL" id="HBHT01010665">
    <property type="protein sequence ID" value="CAD9955045.1"/>
    <property type="molecule type" value="Transcribed_RNA"/>
</dbReference>
<protein>
    <recommendedName>
        <fullName evidence="2">SnoaL-like domain-containing protein</fullName>
    </recommendedName>
</protein>
<dbReference type="InterPro" id="IPR032710">
    <property type="entry name" value="NTF2-like_dom_sf"/>
</dbReference>
<accession>A0A7S2VER9</accession>
<reference evidence="1" key="1">
    <citation type="submission" date="2021-01" db="EMBL/GenBank/DDBJ databases">
        <authorList>
            <person name="Corre E."/>
            <person name="Pelletier E."/>
            <person name="Niang G."/>
            <person name="Scheremetjew M."/>
            <person name="Finn R."/>
            <person name="Kale V."/>
            <person name="Holt S."/>
            <person name="Cochrane G."/>
            <person name="Meng A."/>
            <person name="Brown T."/>
            <person name="Cohen L."/>
        </authorList>
    </citation>
    <scope>NUCLEOTIDE SEQUENCE</scope>
    <source>
        <strain evidence="1">CCMP125</strain>
    </source>
</reference>
<dbReference type="AlphaFoldDB" id="A0A7S2VER9"/>
<proteinExistence type="predicted"/>
<name>A0A7S2VER9_9STRA</name>
<organism evidence="1">
    <name type="scientific">Entomoneis paludosa</name>
    <dbReference type="NCBI Taxonomy" id="265537"/>
    <lineage>
        <taxon>Eukaryota</taxon>
        <taxon>Sar</taxon>
        <taxon>Stramenopiles</taxon>
        <taxon>Ochrophyta</taxon>
        <taxon>Bacillariophyta</taxon>
        <taxon>Bacillariophyceae</taxon>
        <taxon>Bacillariophycidae</taxon>
        <taxon>Entomoneidaceae</taxon>
        <taxon>Entomoneis</taxon>
    </lineage>
</organism>
<gene>
    <name evidence="1" type="ORF">APAL1065_LOCUS7136</name>
</gene>
<evidence type="ECO:0008006" key="2">
    <source>
        <dbReference type="Google" id="ProtNLM"/>
    </source>
</evidence>
<dbReference type="SUPFAM" id="SSF54427">
    <property type="entry name" value="NTF2-like"/>
    <property type="match status" value="1"/>
</dbReference>
<evidence type="ECO:0000313" key="1">
    <source>
        <dbReference type="EMBL" id="CAD9955045.1"/>
    </source>
</evidence>
<sequence>MKKHLGRVERLKIALGVQSAMDEGQGFETIAEYIEAGAPFHWNVNDSKLASKTTVKTYWVWHKRFLQACPDAKLQIHHRFYDDKKKEAVFMGTMKATNTGPGGPVPEPTGKTSVTEVVLVVTFNSDQEIVCMTKIWNDACAYRDLGWPVEGATTSEE</sequence>